<evidence type="ECO:0000259" key="2">
    <source>
        <dbReference type="Pfam" id="PF04909"/>
    </source>
</evidence>
<dbReference type="Pfam" id="PF04909">
    <property type="entry name" value="Amidohydro_2"/>
    <property type="match status" value="1"/>
</dbReference>
<keyword evidence="4" id="KW-1185">Reference proteome</keyword>
<dbReference type="EMBL" id="WOTB01000046">
    <property type="protein sequence ID" value="NHN86702.1"/>
    <property type="molecule type" value="Genomic_DNA"/>
</dbReference>
<feature type="domain" description="Amidohydrolase-related" evidence="2">
    <location>
        <begin position="4"/>
        <end position="278"/>
    </location>
</feature>
<comment type="caution">
    <text evidence="3">The sequence shown here is derived from an EMBL/GenBank/DDBJ whole genome shotgun (WGS) entry which is preliminary data.</text>
</comment>
<dbReference type="InterPro" id="IPR006680">
    <property type="entry name" value="Amidohydro-rel"/>
</dbReference>
<organism evidence="3 4">
    <name type="scientific">Acetobacter musti</name>
    <dbReference type="NCBI Taxonomy" id="864732"/>
    <lineage>
        <taxon>Bacteria</taxon>
        <taxon>Pseudomonadati</taxon>
        <taxon>Pseudomonadota</taxon>
        <taxon>Alphaproteobacteria</taxon>
        <taxon>Acetobacterales</taxon>
        <taxon>Acetobacteraceae</taxon>
        <taxon>Acetobacter</taxon>
    </lineage>
</organism>
<dbReference type="PANTHER" id="PTHR21240">
    <property type="entry name" value="2-AMINO-3-CARBOXYLMUCONATE-6-SEMIALDEHYDE DECARBOXYLASE"/>
    <property type="match status" value="1"/>
</dbReference>
<evidence type="ECO:0000313" key="4">
    <source>
        <dbReference type="Proteomes" id="UP000635278"/>
    </source>
</evidence>
<dbReference type="PANTHER" id="PTHR21240:SF19">
    <property type="entry name" value="CATALYTIC_ HYDROLASE"/>
    <property type="match status" value="1"/>
</dbReference>
<accession>A0ABX0JTN1</accession>
<keyword evidence="1" id="KW-0456">Lyase</keyword>
<evidence type="ECO:0000256" key="1">
    <source>
        <dbReference type="ARBA" id="ARBA00023239"/>
    </source>
</evidence>
<dbReference type="RefSeq" id="WP_173585029.1">
    <property type="nucleotide sequence ID" value="NZ_WOTB01000046.1"/>
</dbReference>
<dbReference type="InterPro" id="IPR032465">
    <property type="entry name" value="ACMSD"/>
</dbReference>
<sequence>MQIIDTHPHVASTDTARYPISPLGDKQSDWSHERSVTTQELIAAMDGAGVAKAALVHSSTTYGFNCDYVADAVAAYPDRFTGVFSINVLAGDAVNEMRRWYDKGLTGMRIYVKGTTVRDAWLSLDDERIFPVYSYAAERGITVAVNINAADGFDPLETIVRKFPGVRFFLDHTGRADFTGGAPFNVARPLLNLSRYPNLYLKVTSVSFLKGRGWEEPGPVLERLVAEFGANKLAWGSNYPASEGSLQELVALAMHATERLSETDREWLFSKTALQLYPALASTGDNKRNISDSL</sequence>
<gene>
    <name evidence="3" type="ORF">GOB93_19035</name>
</gene>
<name>A0ABX0JTN1_9PROT</name>
<reference evidence="3 4" key="1">
    <citation type="journal article" date="2020" name="Int. J. Syst. Evol. Microbiol.">
        <title>Novel acetic acid bacteria from cider fermentations: Acetobacter conturbans sp. nov. and Acetobacter fallax sp. nov.</title>
        <authorList>
            <person name="Sombolestani A.S."/>
            <person name="Cleenwerck I."/>
            <person name="Cnockaert M."/>
            <person name="Borremans W."/>
            <person name="Wieme A.D."/>
            <person name="De Vuyst L."/>
            <person name="Vandamme P."/>
        </authorList>
    </citation>
    <scope>NUCLEOTIDE SEQUENCE [LARGE SCALE GENOMIC DNA]</scope>
    <source>
        <strain evidence="3 4">LMG 30640</strain>
    </source>
</reference>
<evidence type="ECO:0000313" key="3">
    <source>
        <dbReference type="EMBL" id="NHN86702.1"/>
    </source>
</evidence>
<dbReference type="SUPFAM" id="SSF51556">
    <property type="entry name" value="Metallo-dependent hydrolases"/>
    <property type="match status" value="1"/>
</dbReference>
<proteinExistence type="predicted"/>
<dbReference type="InterPro" id="IPR032466">
    <property type="entry name" value="Metal_Hydrolase"/>
</dbReference>
<dbReference type="Gene3D" id="3.20.20.140">
    <property type="entry name" value="Metal-dependent hydrolases"/>
    <property type="match status" value="1"/>
</dbReference>
<protein>
    <submittedName>
        <fullName evidence="3">Amidohydrolase family protein</fullName>
    </submittedName>
</protein>
<dbReference type="Proteomes" id="UP000635278">
    <property type="component" value="Unassembled WGS sequence"/>
</dbReference>